<dbReference type="InterPro" id="IPR024478">
    <property type="entry name" value="HlyB_4HB_MCP"/>
</dbReference>
<protein>
    <submittedName>
        <fullName evidence="3">Chemoreceptor-like protein with four helix bundle sensory module</fullName>
    </submittedName>
</protein>
<dbReference type="Proteomes" id="UP000240708">
    <property type="component" value="Unassembled WGS sequence"/>
</dbReference>
<evidence type="ECO:0000256" key="1">
    <source>
        <dbReference type="SAM" id="Phobius"/>
    </source>
</evidence>
<gene>
    <name evidence="3" type="ORF">CLV48_10953</name>
</gene>
<keyword evidence="3" id="KW-0675">Receptor</keyword>
<accession>A0A2P8DZE4</accession>
<keyword evidence="1" id="KW-1133">Transmembrane helix</keyword>
<comment type="caution">
    <text evidence="3">The sequence shown here is derived from an EMBL/GenBank/DDBJ whole genome shotgun (WGS) entry which is preliminary data.</text>
</comment>
<dbReference type="AlphaFoldDB" id="A0A2P8DZE4"/>
<feature type="transmembrane region" description="Helical" evidence="1">
    <location>
        <begin position="185"/>
        <end position="205"/>
    </location>
</feature>
<proteinExistence type="predicted"/>
<dbReference type="OrthoDB" id="1438991at2"/>
<reference evidence="3 4" key="1">
    <citation type="submission" date="2018-03" db="EMBL/GenBank/DDBJ databases">
        <title>Genomic Encyclopedia of Archaeal and Bacterial Type Strains, Phase II (KMG-II): from individual species to whole genera.</title>
        <authorList>
            <person name="Goeker M."/>
        </authorList>
    </citation>
    <scope>NUCLEOTIDE SEQUENCE [LARGE SCALE GENOMIC DNA]</scope>
    <source>
        <strain evidence="3 4">DSM 28057</strain>
    </source>
</reference>
<evidence type="ECO:0000259" key="2">
    <source>
        <dbReference type="Pfam" id="PF12729"/>
    </source>
</evidence>
<feature type="domain" description="Chemotaxis methyl-accepting receptor HlyB-like 4HB MCP" evidence="2">
    <location>
        <begin position="9"/>
        <end position="178"/>
    </location>
</feature>
<sequence length="217" mass="25254">MSRTKLQNRKLKAALILTFLILMIFGKNVLERKNFNELGDSFISFYEDRLVVESYIFSISEKLFRIKLLVNHCEFESDYSHVIDEIIAYEEQILKLVSDFESTKLTTKEAGFLNDFKNIIQNNLRIAEYAQLYSEEEGVNKVNVQEYNKYIERAIGDLDKLSQIQLEEGKILAMNSDKVVNKSKIWSQFEVAALVILLVIIYLLIYTSRTIKEGIVD</sequence>
<organism evidence="3 4">
    <name type="scientific">Cecembia rubra</name>
    <dbReference type="NCBI Taxonomy" id="1485585"/>
    <lineage>
        <taxon>Bacteria</taxon>
        <taxon>Pseudomonadati</taxon>
        <taxon>Bacteroidota</taxon>
        <taxon>Cytophagia</taxon>
        <taxon>Cytophagales</taxon>
        <taxon>Cyclobacteriaceae</taxon>
        <taxon>Cecembia</taxon>
    </lineage>
</organism>
<evidence type="ECO:0000313" key="4">
    <source>
        <dbReference type="Proteomes" id="UP000240708"/>
    </source>
</evidence>
<dbReference type="EMBL" id="PYGF01000009">
    <property type="protein sequence ID" value="PSL02584.1"/>
    <property type="molecule type" value="Genomic_DNA"/>
</dbReference>
<dbReference type="RefSeq" id="WP_106568141.1">
    <property type="nucleotide sequence ID" value="NZ_JAUVYL010000003.1"/>
</dbReference>
<keyword evidence="4" id="KW-1185">Reference proteome</keyword>
<keyword evidence="1" id="KW-0812">Transmembrane</keyword>
<keyword evidence="1" id="KW-0472">Membrane</keyword>
<evidence type="ECO:0000313" key="3">
    <source>
        <dbReference type="EMBL" id="PSL02584.1"/>
    </source>
</evidence>
<dbReference type="Pfam" id="PF12729">
    <property type="entry name" value="4HB_MCP_1"/>
    <property type="match status" value="1"/>
</dbReference>
<name>A0A2P8DZE4_9BACT</name>